<evidence type="ECO:0000313" key="3">
    <source>
        <dbReference type="Proteomes" id="UP000023152"/>
    </source>
</evidence>
<comment type="caution">
    <text evidence="2">The sequence shown here is derived from an EMBL/GenBank/DDBJ whole genome shotgun (WGS) entry which is preliminary data.</text>
</comment>
<organism evidence="2 3">
    <name type="scientific">Reticulomyxa filosa</name>
    <dbReference type="NCBI Taxonomy" id="46433"/>
    <lineage>
        <taxon>Eukaryota</taxon>
        <taxon>Sar</taxon>
        <taxon>Rhizaria</taxon>
        <taxon>Retaria</taxon>
        <taxon>Foraminifera</taxon>
        <taxon>Monothalamids</taxon>
        <taxon>Reticulomyxidae</taxon>
        <taxon>Reticulomyxa</taxon>
    </lineage>
</organism>
<keyword evidence="3" id="KW-1185">Reference proteome</keyword>
<evidence type="ECO:0000313" key="2">
    <source>
        <dbReference type="EMBL" id="ETO01652.1"/>
    </source>
</evidence>
<accession>X6LKI4</accession>
<feature type="region of interest" description="Disordered" evidence="1">
    <location>
        <begin position="276"/>
        <end position="310"/>
    </location>
</feature>
<sequence>MIHWLHLKRCMFECFIKEECGYDVPMRKIQKLSTYRRDSTGLIESLAYLYFAMNNGSIQISKGSRNEHESENIELVFIPVKDSYRFVMNNQLESLKSQQQRSKTSQLKRMHAMLNTNAKSQIRRGKSKEGRYVKKKADNSNSGAVFSNLRHIGHVSTALSILGRFSILTFTSSKSVRTVMHFDSSTIVQPFYQGPFYWEKILKWNNKWIHSCLGLIGRQRCDANSTKKISHHMRGWIQTKGEDWFKTIYYPSKFLSTEIAKFGQGKWTKTICENMRHRGRDQSRSKKTSSQPLSQSSHPSRSTASNKLYQKIKHSVQKTTLLRKKRNSKPI</sequence>
<reference evidence="2 3" key="1">
    <citation type="journal article" date="2013" name="Curr. Biol.">
        <title>The Genome of the Foraminiferan Reticulomyxa filosa.</title>
        <authorList>
            <person name="Glockner G."/>
            <person name="Hulsmann N."/>
            <person name="Schleicher M."/>
            <person name="Noegel A.A."/>
            <person name="Eichinger L."/>
            <person name="Gallinger C."/>
            <person name="Pawlowski J."/>
            <person name="Sierra R."/>
            <person name="Euteneuer U."/>
            <person name="Pillet L."/>
            <person name="Moustafa A."/>
            <person name="Platzer M."/>
            <person name="Groth M."/>
            <person name="Szafranski K."/>
            <person name="Schliwa M."/>
        </authorList>
    </citation>
    <scope>NUCLEOTIDE SEQUENCE [LARGE SCALE GENOMIC DNA]</scope>
</reference>
<feature type="compositionally biased region" description="Low complexity" evidence="1">
    <location>
        <begin position="288"/>
        <end position="303"/>
    </location>
</feature>
<protein>
    <submittedName>
        <fullName evidence="2">Uncharacterized protein</fullName>
    </submittedName>
</protein>
<dbReference type="Gene3D" id="3.90.79.10">
    <property type="entry name" value="Nucleoside Triphosphate Pyrophosphohydrolase"/>
    <property type="match status" value="1"/>
</dbReference>
<proteinExistence type="predicted"/>
<dbReference type="AlphaFoldDB" id="X6LKI4"/>
<dbReference type="OrthoDB" id="10249920at2759"/>
<gene>
    <name evidence="2" type="ORF">RFI_35789</name>
</gene>
<dbReference type="EMBL" id="ASPP01037743">
    <property type="protein sequence ID" value="ETO01652.1"/>
    <property type="molecule type" value="Genomic_DNA"/>
</dbReference>
<dbReference type="Proteomes" id="UP000023152">
    <property type="component" value="Unassembled WGS sequence"/>
</dbReference>
<evidence type="ECO:0000256" key="1">
    <source>
        <dbReference type="SAM" id="MobiDB-lite"/>
    </source>
</evidence>
<name>X6LKI4_RETFI</name>